<protein>
    <submittedName>
        <fullName evidence="9">Leucine efflux protein LeuE</fullName>
    </submittedName>
</protein>
<keyword evidence="4 8" id="KW-0812">Transmembrane</keyword>
<organism evidence="9 10">
    <name type="scientific">Morganella psychrotolerans</name>
    <dbReference type="NCBI Taxonomy" id="368603"/>
    <lineage>
        <taxon>Bacteria</taxon>
        <taxon>Pseudomonadati</taxon>
        <taxon>Pseudomonadota</taxon>
        <taxon>Gammaproteobacteria</taxon>
        <taxon>Enterobacterales</taxon>
        <taxon>Morganellaceae</taxon>
        <taxon>Morganella</taxon>
    </lineage>
</organism>
<dbReference type="NCBIfam" id="NF008201">
    <property type="entry name" value="PRK10958.1"/>
    <property type="match status" value="1"/>
</dbReference>
<evidence type="ECO:0000256" key="1">
    <source>
        <dbReference type="ARBA" id="ARBA00004651"/>
    </source>
</evidence>
<dbReference type="GO" id="GO:0015820">
    <property type="term" value="P:L-leucine transport"/>
    <property type="evidence" value="ECO:0007669"/>
    <property type="project" value="TreeGrafter"/>
</dbReference>
<comment type="catalytic activity">
    <reaction evidence="7">
        <text>L-leucine(in) + H(+)(out) = L-leucine(out) + H(+)(in)</text>
        <dbReference type="Rhea" id="RHEA:28731"/>
        <dbReference type="ChEBI" id="CHEBI:15378"/>
        <dbReference type="ChEBI" id="CHEBI:57427"/>
    </reaction>
    <physiologicalReaction direction="left-to-right" evidence="7">
        <dbReference type="Rhea" id="RHEA:28732"/>
    </physiologicalReaction>
</comment>
<name>A0A1B8H0C9_9GAMM</name>
<feature type="transmembrane region" description="Helical" evidence="8">
    <location>
        <begin position="194"/>
        <end position="211"/>
    </location>
</feature>
<feature type="transmembrane region" description="Helical" evidence="8">
    <location>
        <begin position="120"/>
        <end position="139"/>
    </location>
</feature>
<evidence type="ECO:0000256" key="6">
    <source>
        <dbReference type="ARBA" id="ARBA00023136"/>
    </source>
</evidence>
<keyword evidence="6 8" id="KW-0472">Membrane</keyword>
<evidence type="ECO:0000313" key="10">
    <source>
        <dbReference type="Proteomes" id="UP000092247"/>
    </source>
</evidence>
<keyword evidence="5 8" id="KW-1133">Transmembrane helix</keyword>
<keyword evidence="3" id="KW-1003">Cell membrane</keyword>
<reference evidence="9 10" key="1">
    <citation type="submission" date="2016-06" db="EMBL/GenBank/DDBJ databases">
        <authorList>
            <person name="Kjaerup R.B."/>
            <person name="Dalgaard T.S."/>
            <person name="Juul-Madsen H.R."/>
        </authorList>
    </citation>
    <scope>NUCLEOTIDE SEQUENCE [LARGE SCALE GENOMIC DNA]</scope>
    <source>
        <strain evidence="9 10">GCSL-Mp3</strain>
    </source>
</reference>
<evidence type="ECO:0000256" key="8">
    <source>
        <dbReference type="SAM" id="Phobius"/>
    </source>
</evidence>
<evidence type="ECO:0000256" key="7">
    <source>
        <dbReference type="ARBA" id="ARBA00048489"/>
    </source>
</evidence>
<dbReference type="PIRSF" id="PIRSF006324">
    <property type="entry name" value="LeuE"/>
    <property type="match status" value="1"/>
</dbReference>
<sequence>MFEQLGILNIGTYLIGAIFIILVPGPNSLYVLKSSATFGYKKGYQAAFGVFVGDAVLVFLSFLGVASVIKASPLLFTAVRYLGAAYLLYLGLKILYATFIQKQGDHDDKPLRVENAFNKALILSLTNPKAILFYVSFFIQFIDFNYAHPGISYAVLALLLEAISFIYLSFLIYSGAKLSQFFRHKKQVAKAGNSTIGLFFMGFAAKLALFTA</sequence>
<accession>A0A1B8H0C9</accession>
<comment type="caution">
    <text evidence="9">The sequence shown here is derived from an EMBL/GenBank/DDBJ whole genome shotgun (WGS) entry which is preliminary data.</text>
</comment>
<evidence type="ECO:0000256" key="2">
    <source>
        <dbReference type="ARBA" id="ARBA00007928"/>
    </source>
</evidence>
<dbReference type="GO" id="GO:0005886">
    <property type="term" value="C:plasma membrane"/>
    <property type="evidence" value="ECO:0007669"/>
    <property type="project" value="UniProtKB-SubCell"/>
</dbReference>
<feature type="transmembrane region" description="Helical" evidence="8">
    <location>
        <begin position="151"/>
        <end position="173"/>
    </location>
</feature>
<evidence type="ECO:0000313" key="9">
    <source>
        <dbReference type="EMBL" id="OBU02522.1"/>
    </source>
</evidence>
<dbReference type="EMBL" id="LZEX01000045">
    <property type="protein sequence ID" value="OBU02522.1"/>
    <property type="molecule type" value="Genomic_DNA"/>
</dbReference>
<dbReference type="AlphaFoldDB" id="A0A1B8H0C9"/>
<feature type="transmembrane region" description="Helical" evidence="8">
    <location>
        <begin position="46"/>
        <end position="69"/>
    </location>
</feature>
<comment type="similarity">
    <text evidence="2">Belongs to the Rht family.</text>
</comment>
<feature type="transmembrane region" description="Helical" evidence="8">
    <location>
        <begin position="81"/>
        <end position="99"/>
    </location>
</feature>
<dbReference type="InterPro" id="IPR001123">
    <property type="entry name" value="LeuE-type"/>
</dbReference>
<gene>
    <name evidence="9" type="ORF">AYY17_12790</name>
</gene>
<comment type="subcellular location">
    <subcellularLocation>
        <location evidence="1">Cell membrane</location>
        <topology evidence="1">Multi-pass membrane protein</topology>
    </subcellularLocation>
</comment>
<dbReference type="PANTHER" id="PTHR30086">
    <property type="entry name" value="ARGININE EXPORTER PROTEIN ARGO"/>
    <property type="match status" value="1"/>
</dbReference>
<dbReference type="PANTHER" id="PTHR30086:SF15">
    <property type="entry name" value="LEUCINE EFFLUX PROTEIN"/>
    <property type="match status" value="1"/>
</dbReference>
<evidence type="ECO:0000256" key="4">
    <source>
        <dbReference type="ARBA" id="ARBA00022692"/>
    </source>
</evidence>
<proteinExistence type="inferred from homology"/>
<dbReference type="GO" id="GO:0015190">
    <property type="term" value="F:L-leucine transmembrane transporter activity"/>
    <property type="evidence" value="ECO:0007669"/>
    <property type="project" value="TreeGrafter"/>
</dbReference>
<feature type="transmembrane region" description="Helical" evidence="8">
    <location>
        <begin position="6"/>
        <end position="25"/>
    </location>
</feature>
<dbReference type="RefSeq" id="WP_067426582.1">
    <property type="nucleotide sequence ID" value="NZ_LZEX01000045.1"/>
</dbReference>
<dbReference type="Pfam" id="PF01810">
    <property type="entry name" value="LysE"/>
    <property type="match status" value="1"/>
</dbReference>
<dbReference type="Proteomes" id="UP000092247">
    <property type="component" value="Unassembled WGS sequence"/>
</dbReference>
<evidence type="ECO:0000256" key="5">
    <source>
        <dbReference type="ARBA" id="ARBA00022989"/>
    </source>
</evidence>
<evidence type="ECO:0000256" key="3">
    <source>
        <dbReference type="ARBA" id="ARBA00022475"/>
    </source>
</evidence>